<keyword evidence="2" id="KW-1185">Reference proteome</keyword>
<dbReference type="Proteomes" id="UP001611075">
    <property type="component" value="Unassembled WGS sequence"/>
</dbReference>
<comment type="caution">
    <text evidence="1">The sequence shown here is derived from an EMBL/GenBank/DDBJ whole genome shotgun (WGS) entry which is preliminary data.</text>
</comment>
<dbReference type="RefSeq" id="WP_396681560.1">
    <property type="nucleotide sequence ID" value="NZ_JBIRPU010000014.1"/>
</dbReference>
<dbReference type="InterPro" id="IPR009241">
    <property type="entry name" value="HigB-like"/>
</dbReference>
<protein>
    <submittedName>
        <fullName evidence="1">Type II toxin-antitoxin system RelE/ParE family toxin</fullName>
    </submittedName>
</protein>
<dbReference type="Pfam" id="PF05973">
    <property type="entry name" value="Gp49"/>
    <property type="match status" value="1"/>
</dbReference>
<accession>A0ABW7SMC9</accession>
<gene>
    <name evidence="1" type="ORF">ACH4OY_19520</name>
</gene>
<name>A0ABW7SMC9_9ACTN</name>
<proteinExistence type="predicted"/>
<dbReference type="EMBL" id="JBIRPU010000014">
    <property type="protein sequence ID" value="MFI0794855.1"/>
    <property type="molecule type" value="Genomic_DNA"/>
</dbReference>
<evidence type="ECO:0000313" key="2">
    <source>
        <dbReference type="Proteomes" id="UP001611075"/>
    </source>
</evidence>
<evidence type="ECO:0000313" key="1">
    <source>
        <dbReference type="EMBL" id="MFI0794855.1"/>
    </source>
</evidence>
<organism evidence="1 2">
    <name type="scientific">Micromonospora rubida</name>
    <dbReference type="NCBI Taxonomy" id="2697657"/>
    <lineage>
        <taxon>Bacteria</taxon>
        <taxon>Bacillati</taxon>
        <taxon>Actinomycetota</taxon>
        <taxon>Actinomycetes</taxon>
        <taxon>Micromonosporales</taxon>
        <taxon>Micromonosporaceae</taxon>
        <taxon>Micromonospora</taxon>
    </lineage>
</organism>
<sequence length="116" mass="13354">MSRRWNFYEAAGGGDPVRREILKSRLTTAEAAKLQTIMDRVAEGESRPGDVKSLRDGVLEVRVRVGQRCLRLAYGECEGGLILLALHFFQKQRQNESRHVEVAVDRFRDWKSRHDT</sequence>
<reference evidence="1 2" key="1">
    <citation type="submission" date="2024-10" db="EMBL/GenBank/DDBJ databases">
        <title>The Natural Products Discovery Center: Release of the First 8490 Sequenced Strains for Exploring Actinobacteria Biosynthetic Diversity.</title>
        <authorList>
            <person name="Kalkreuter E."/>
            <person name="Kautsar S.A."/>
            <person name="Yang D."/>
            <person name="Bader C.D."/>
            <person name="Teijaro C.N."/>
            <person name="Fluegel L."/>
            <person name="Davis C.M."/>
            <person name="Simpson J.R."/>
            <person name="Lauterbach L."/>
            <person name="Steele A.D."/>
            <person name="Gui C."/>
            <person name="Meng S."/>
            <person name="Li G."/>
            <person name="Viehrig K."/>
            <person name="Ye F."/>
            <person name="Su P."/>
            <person name="Kiefer A.F."/>
            <person name="Nichols A."/>
            <person name="Cepeda A.J."/>
            <person name="Yan W."/>
            <person name="Fan B."/>
            <person name="Jiang Y."/>
            <person name="Adhikari A."/>
            <person name="Zheng C.-J."/>
            <person name="Schuster L."/>
            <person name="Cowan T.M."/>
            <person name="Smanski M.J."/>
            <person name="Chevrette M.G."/>
            <person name="De Carvalho L.P.S."/>
            <person name="Shen B."/>
        </authorList>
    </citation>
    <scope>NUCLEOTIDE SEQUENCE [LARGE SCALE GENOMIC DNA]</scope>
    <source>
        <strain evidence="1 2">NPDC021253</strain>
    </source>
</reference>